<dbReference type="EMBL" id="JACIEU010000009">
    <property type="protein sequence ID" value="MBB4148640.1"/>
    <property type="molecule type" value="Genomic_DNA"/>
</dbReference>
<dbReference type="Proteomes" id="UP000590524">
    <property type="component" value="Unassembled WGS sequence"/>
</dbReference>
<reference evidence="3 4" key="1">
    <citation type="submission" date="2020-08" db="EMBL/GenBank/DDBJ databases">
        <title>Genomic Encyclopedia of Type Strains, Phase IV (KMG-IV): sequencing the most valuable type-strain genomes for metagenomic binning, comparative biology and taxonomic classification.</title>
        <authorList>
            <person name="Goeker M."/>
        </authorList>
    </citation>
    <scope>NUCLEOTIDE SEQUENCE [LARGE SCALE GENOMIC DNA]</scope>
    <source>
        <strain evidence="3 4">DSM 19371</strain>
    </source>
</reference>
<sequence length="222" mass="24434">MRRWSSGSREVEFHAKPLKPHSRGAGGCPFAYAPAELADTVIWRPELTAVTVILDAAPDGFGNAKAVDPLKLGALLADQAGVEGRHVVVADRDGAHSLWLRDPTPGQPLAAIIPLDKDFTTRVTSLLRFHRRLFGKQSGPPARGWPLTRYRQARLAMMLQALDLRMSGASYRQIAAAMGREDDAELPATEWKTSAGRSFAIRLVRDATALMNGDYRKLLRIR</sequence>
<comment type="caution">
    <text evidence="3">The sequence shown here is derived from an EMBL/GenBank/DDBJ whole genome shotgun (WGS) entry which is preliminary data.</text>
</comment>
<dbReference type="AlphaFoldDB" id="A0A7W6LQG9"/>
<dbReference type="Pfam" id="PF22792">
    <property type="entry name" value="DUF7012"/>
    <property type="match status" value="1"/>
</dbReference>
<proteinExistence type="predicted"/>
<evidence type="ECO:0000259" key="2">
    <source>
        <dbReference type="Pfam" id="PF22792"/>
    </source>
</evidence>
<accession>A0A7W6LQG9</accession>
<name>A0A7W6LQG9_9SPHN</name>
<evidence type="ECO:0000259" key="1">
    <source>
        <dbReference type="Pfam" id="PF10074"/>
    </source>
</evidence>
<dbReference type="InterPro" id="IPR018754">
    <property type="entry name" value="RovC-like_DNA-bd"/>
</dbReference>
<feature type="domain" description="DUF7012" evidence="2">
    <location>
        <begin position="50"/>
        <end position="111"/>
    </location>
</feature>
<organism evidence="3 4">
    <name type="scientific">Sphingobium scionense</name>
    <dbReference type="NCBI Taxonomy" id="1404341"/>
    <lineage>
        <taxon>Bacteria</taxon>
        <taxon>Pseudomonadati</taxon>
        <taxon>Pseudomonadota</taxon>
        <taxon>Alphaproteobacteria</taxon>
        <taxon>Sphingomonadales</taxon>
        <taxon>Sphingomonadaceae</taxon>
        <taxon>Sphingobium</taxon>
    </lineage>
</organism>
<dbReference type="InterPro" id="IPR054278">
    <property type="entry name" value="DUF7012"/>
</dbReference>
<evidence type="ECO:0000313" key="3">
    <source>
        <dbReference type="EMBL" id="MBB4148640.1"/>
    </source>
</evidence>
<evidence type="ECO:0008006" key="5">
    <source>
        <dbReference type="Google" id="ProtNLM"/>
    </source>
</evidence>
<gene>
    <name evidence="3" type="ORF">GGQ90_002424</name>
</gene>
<protein>
    <recommendedName>
        <fullName evidence="5">DUF2285 domain-containing protein</fullName>
    </recommendedName>
</protein>
<evidence type="ECO:0000313" key="4">
    <source>
        <dbReference type="Proteomes" id="UP000590524"/>
    </source>
</evidence>
<dbReference type="Pfam" id="PF10074">
    <property type="entry name" value="RovC_DNA-bd"/>
    <property type="match status" value="1"/>
</dbReference>
<keyword evidence="4" id="KW-1185">Reference proteome</keyword>
<feature type="domain" description="T6SS Transcription factor RovC-like DNA binding" evidence="1">
    <location>
        <begin position="112"/>
        <end position="220"/>
    </location>
</feature>